<sequence length="220" mass="24696">MASTSSLKVLAYALHILCTLLALVLIGFSAYVVISYDLTDKSKVIAASYAVVGGAALIVVLWGYLAAWREHVCCTVTFAVLLFLIILVQTLFLYVATTTVNGFATEFAHSLEVTWEQELDSPGAMSLYENWFQCCGRGSPQDYVVNERLPPASCFRNHDQENPDNLIHKGCRIEFENYWVHLLHIFNIIGWVLVAVEVLLIFVSCSLCNSIRNVSRRTYF</sequence>
<dbReference type="Proteomes" id="UP000515160">
    <property type="component" value="Chromosome 3"/>
</dbReference>
<organism evidence="6 7">
    <name type="scientific">Drosophila albomicans</name>
    <name type="common">Fruit fly</name>
    <dbReference type="NCBI Taxonomy" id="7291"/>
    <lineage>
        <taxon>Eukaryota</taxon>
        <taxon>Metazoa</taxon>
        <taxon>Ecdysozoa</taxon>
        <taxon>Arthropoda</taxon>
        <taxon>Hexapoda</taxon>
        <taxon>Insecta</taxon>
        <taxon>Pterygota</taxon>
        <taxon>Neoptera</taxon>
        <taxon>Endopterygota</taxon>
        <taxon>Diptera</taxon>
        <taxon>Brachycera</taxon>
        <taxon>Muscomorpha</taxon>
        <taxon>Ephydroidea</taxon>
        <taxon>Drosophilidae</taxon>
        <taxon>Drosophila</taxon>
    </lineage>
</organism>
<feature type="transmembrane region" description="Helical" evidence="5">
    <location>
        <begin position="12"/>
        <end position="34"/>
    </location>
</feature>
<comment type="subcellular location">
    <subcellularLocation>
        <location evidence="1">Membrane</location>
        <topology evidence="1">Multi-pass membrane protein</topology>
    </subcellularLocation>
</comment>
<reference evidence="7" key="1">
    <citation type="submission" date="2025-08" db="UniProtKB">
        <authorList>
            <consortium name="RefSeq"/>
        </authorList>
    </citation>
    <scope>IDENTIFICATION</scope>
    <source>
        <strain evidence="7">15112-1751.03</strain>
        <tissue evidence="7">Whole Adult</tissue>
    </source>
</reference>
<keyword evidence="6" id="KW-1185">Reference proteome</keyword>
<name>A0A6P8X3M8_DROAB</name>
<dbReference type="GeneID" id="117569325"/>
<keyword evidence="2 5" id="KW-0812">Transmembrane</keyword>
<feature type="transmembrane region" description="Helical" evidence="5">
    <location>
        <begin position="72"/>
        <end position="96"/>
    </location>
</feature>
<dbReference type="InterPro" id="IPR008952">
    <property type="entry name" value="Tetraspanin_EC2_sf"/>
</dbReference>
<proteinExistence type="predicted"/>
<feature type="transmembrane region" description="Helical" evidence="5">
    <location>
        <begin position="188"/>
        <end position="208"/>
    </location>
</feature>
<dbReference type="Pfam" id="PF00335">
    <property type="entry name" value="Tetraspanin"/>
    <property type="match status" value="1"/>
</dbReference>
<evidence type="ECO:0000313" key="6">
    <source>
        <dbReference type="Proteomes" id="UP000515160"/>
    </source>
</evidence>
<feature type="transmembrane region" description="Helical" evidence="5">
    <location>
        <begin position="46"/>
        <end position="65"/>
    </location>
</feature>
<dbReference type="RefSeq" id="XP_034106343.1">
    <property type="nucleotide sequence ID" value="XM_034250452.2"/>
</dbReference>
<dbReference type="PANTHER" id="PTHR19282">
    <property type="entry name" value="TETRASPANIN"/>
    <property type="match status" value="1"/>
</dbReference>
<dbReference type="PANTHER" id="PTHR19282:SF551">
    <property type="entry name" value="RE08073P-RELATED"/>
    <property type="match status" value="1"/>
</dbReference>
<gene>
    <name evidence="7" type="primary">LOC117569325</name>
</gene>
<evidence type="ECO:0000256" key="4">
    <source>
        <dbReference type="ARBA" id="ARBA00023136"/>
    </source>
</evidence>
<dbReference type="GO" id="GO:0005886">
    <property type="term" value="C:plasma membrane"/>
    <property type="evidence" value="ECO:0007669"/>
    <property type="project" value="TreeGrafter"/>
</dbReference>
<dbReference type="AlphaFoldDB" id="A0A6P8X3M8"/>
<evidence type="ECO:0000256" key="3">
    <source>
        <dbReference type="ARBA" id="ARBA00022989"/>
    </source>
</evidence>
<dbReference type="CDD" id="cd03127">
    <property type="entry name" value="tetraspanin_LEL"/>
    <property type="match status" value="1"/>
</dbReference>
<keyword evidence="4 5" id="KW-0472">Membrane</keyword>
<dbReference type="InterPro" id="IPR018499">
    <property type="entry name" value="Tetraspanin/Peripherin"/>
</dbReference>
<evidence type="ECO:0000256" key="5">
    <source>
        <dbReference type="SAM" id="Phobius"/>
    </source>
</evidence>
<evidence type="ECO:0000256" key="1">
    <source>
        <dbReference type="ARBA" id="ARBA00004141"/>
    </source>
</evidence>
<dbReference type="PRINTS" id="PR00259">
    <property type="entry name" value="TMFOUR"/>
</dbReference>
<dbReference type="OrthoDB" id="10016273at2759"/>
<evidence type="ECO:0000256" key="2">
    <source>
        <dbReference type="ARBA" id="ARBA00022692"/>
    </source>
</evidence>
<evidence type="ECO:0000313" key="7">
    <source>
        <dbReference type="RefSeq" id="XP_034106343.1"/>
    </source>
</evidence>
<accession>A0A6P8X3M8</accession>
<protein>
    <submittedName>
        <fullName evidence="7">Protein late bloomer</fullName>
    </submittedName>
</protein>
<dbReference type="SUPFAM" id="SSF48652">
    <property type="entry name" value="Tetraspanin"/>
    <property type="match status" value="1"/>
</dbReference>
<dbReference type="Gene3D" id="1.10.1450.10">
    <property type="entry name" value="Tetraspanin"/>
    <property type="match status" value="1"/>
</dbReference>
<keyword evidence="3 5" id="KW-1133">Transmembrane helix</keyword>